<protein>
    <submittedName>
        <fullName evidence="4">N-acetylmuramoyl-L-alanine amidase</fullName>
    </submittedName>
</protein>
<dbReference type="STRING" id="47500.AF333_25980"/>
<gene>
    <name evidence="3" type="ORF">AF333_25980</name>
    <name evidence="4" type="ORF">SAMN04487909_14842</name>
</gene>
<dbReference type="PANTHER" id="PTHR30404:SF0">
    <property type="entry name" value="N-ACETYLMURAMOYL-L-ALANINE AMIDASE AMIC"/>
    <property type="match status" value="1"/>
</dbReference>
<dbReference type="PATRIC" id="fig|47500.12.peg.3590"/>
<proteinExistence type="predicted"/>
<accession>A0A0D1VJ52</accession>
<dbReference type="Proteomes" id="UP000037269">
    <property type="component" value="Unassembled WGS sequence"/>
</dbReference>
<evidence type="ECO:0000313" key="3">
    <source>
        <dbReference type="EMBL" id="KON93121.1"/>
    </source>
</evidence>
<reference evidence="3 5" key="1">
    <citation type="submission" date="2015-07" db="EMBL/GenBank/DDBJ databases">
        <title>Fjat-14205 dsm 2895.</title>
        <authorList>
            <person name="Liu B."/>
            <person name="Wang J."/>
            <person name="Zhu Y."/>
            <person name="Liu G."/>
            <person name="Chen Q."/>
            <person name="Chen Z."/>
            <person name="Lan J."/>
            <person name="Che J."/>
            <person name="Ge C."/>
            <person name="Shi H."/>
            <person name="Pan Z."/>
            <person name="Liu X."/>
        </authorList>
    </citation>
    <scope>NUCLEOTIDE SEQUENCE [LARGE SCALE GENOMIC DNA]</scope>
    <source>
        <strain evidence="3 5">DSM 2895</strain>
    </source>
</reference>
<keyword evidence="1" id="KW-0378">Hydrolase</keyword>
<evidence type="ECO:0000256" key="1">
    <source>
        <dbReference type="ARBA" id="ARBA00022801"/>
    </source>
</evidence>
<dbReference type="CDD" id="cd02696">
    <property type="entry name" value="MurNAc-LAA"/>
    <property type="match status" value="1"/>
</dbReference>
<dbReference type="InterPro" id="IPR050695">
    <property type="entry name" value="N-acetylmuramoyl_amidase_3"/>
</dbReference>
<dbReference type="GeneID" id="42308576"/>
<feature type="domain" description="MurNAc-LAA" evidence="2">
    <location>
        <begin position="75"/>
        <end position="184"/>
    </location>
</feature>
<dbReference type="EMBL" id="LGUG01000005">
    <property type="protein sequence ID" value="KON93121.1"/>
    <property type="molecule type" value="Genomic_DNA"/>
</dbReference>
<dbReference type="PANTHER" id="PTHR30404">
    <property type="entry name" value="N-ACETYLMURAMOYL-L-ALANINE AMIDASE"/>
    <property type="match status" value="1"/>
</dbReference>
<evidence type="ECO:0000259" key="2">
    <source>
        <dbReference type="SMART" id="SM00646"/>
    </source>
</evidence>
<dbReference type="OrthoDB" id="9763643at2"/>
<sequence>MSKVVVIDPGHGLPDPGACGNGLQEHERAFYLAQLVQNVLTRHGVTVFLTRNGERSLSSATSLRANKNEDLAARQRFSNSKATDFFLSLHMNASSESTANGYETLCYSQNRQIEALHTAVKEFLQQYGLKDRGIKIRTNLAVLKVKAKAALLECFFITNPKEAALMKDGAFLLELAEVIGKGVLAAIGIAYVPIKKPAAPQPIQPKGEQQLMKAEDANKVIRILQDRWNAATCQDERKEIGRLADEVRVAAGMKKVNS</sequence>
<dbReference type="GO" id="GO:0009253">
    <property type="term" value="P:peptidoglycan catabolic process"/>
    <property type="evidence" value="ECO:0007669"/>
    <property type="project" value="InterPro"/>
</dbReference>
<dbReference type="AlphaFoldDB" id="A0A0D1VJ52"/>
<dbReference type="Gene3D" id="3.40.630.40">
    <property type="entry name" value="Zn-dependent exopeptidases"/>
    <property type="match status" value="1"/>
</dbReference>
<evidence type="ECO:0000313" key="4">
    <source>
        <dbReference type="EMBL" id="SDK31357.1"/>
    </source>
</evidence>
<dbReference type="SUPFAM" id="SSF53187">
    <property type="entry name" value="Zn-dependent exopeptidases"/>
    <property type="match status" value="1"/>
</dbReference>
<evidence type="ECO:0000313" key="5">
    <source>
        <dbReference type="Proteomes" id="UP000037269"/>
    </source>
</evidence>
<dbReference type="InterPro" id="IPR002508">
    <property type="entry name" value="MurNAc-LAA_cat"/>
</dbReference>
<keyword evidence="5" id="KW-1185">Reference proteome</keyword>
<dbReference type="GO" id="GO:0008745">
    <property type="term" value="F:N-acetylmuramoyl-L-alanine amidase activity"/>
    <property type="evidence" value="ECO:0007669"/>
    <property type="project" value="InterPro"/>
</dbReference>
<organism evidence="3 5">
    <name type="scientific">Aneurinibacillus migulanus</name>
    <name type="common">Bacillus migulanus</name>
    <dbReference type="NCBI Taxonomy" id="47500"/>
    <lineage>
        <taxon>Bacteria</taxon>
        <taxon>Bacillati</taxon>
        <taxon>Bacillota</taxon>
        <taxon>Bacilli</taxon>
        <taxon>Bacillales</taxon>
        <taxon>Paenibacillaceae</taxon>
        <taxon>Aneurinibacillus group</taxon>
        <taxon>Aneurinibacillus</taxon>
    </lineage>
</organism>
<reference evidence="4 6" key="2">
    <citation type="submission" date="2016-10" db="EMBL/GenBank/DDBJ databases">
        <authorList>
            <person name="de Groot N.N."/>
        </authorList>
    </citation>
    <scope>NUCLEOTIDE SEQUENCE [LARGE SCALE GENOMIC DNA]</scope>
    <source>
        <strain evidence="4 6">DSM 2895</strain>
    </source>
</reference>
<dbReference type="Pfam" id="PF01520">
    <property type="entry name" value="Amidase_3"/>
    <property type="match status" value="1"/>
</dbReference>
<dbReference type="GO" id="GO:0030288">
    <property type="term" value="C:outer membrane-bounded periplasmic space"/>
    <property type="evidence" value="ECO:0007669"/>
    <property type="project" value="TreeGrafter"/>
</dbReference>
<dbReference type="SMART" id="SM00646">
    <property type="entry name" value="Ami_3"/>
    <property type="match status" value="1"/>
</dbReference>
<dbReference type="Proteomes" id="UP000182836">
    <property type="component" value="Unassembled WGS sequence"/>
</dbReference>
<evidence type="ECO:0000313" key="6">
    <source>
        <dbReference type="Proteomes" id="UP000182836"/>
    </source>
</evidence>
<dbReference type="EMBL" id="FNED01000048">
    <property type="protein sequence ID" value="SDK31357.1"/>
    <property type="molecule type" value="Genomic_DNA"/>
</dbReference>
<name>A0A0D1VJ52_ANEMI</name>
<dbReference type="RefSeq" id="WP_043063668.1">
    <property type="nucleotide sequence ID" value="NZ_BJOA01000175.1"/>
</dbReference>